<proteinExistence type="predicted"/>
<dbReference type="EMBL" id="CAJHNH020001735">
    <property type="protein sequence ID" value="CAG5124249.1"/>
    <property type="molecule type" value="Genomic_DNA"/>
</dbReference>
<evidence type="ECO:0000313" key="2">
    <source>
        <dbReference type="Proteomes" id="UP000678393"/>
    </source>
</evidence>
<evidence type="ECO:0000313" key="1">
    <source>
        <dbReference type="EMBL" id="CAG5124249.1"/>
    </source>
</evidence>
<dbReference type="AlphaFoldDB" id="A0A8S3Z597"/>
<dbReference type="Proteomes" id="UP000678393">
    <property type="component" value="Unassembled WGS sequence"/>
</dbReference>
<keyword evidence="2" id="KW-1185">Reference proteome</keyword>
<accession>A0A8S3Z597</accession>
<name>A0A8S3Z597_9EUPU</name>
<protein>
    <submittedName>
        <fullName evidence="1">Uncharacterized protein</fullName>
    </submittedName>
</protein>
<gene>
    <name evidence="1" type="ORF">CUNI_LOCUS9807</name>
</gene>
<dbReference type="OrthoDB" id="6134118at2759"/>
<comment type="caution">
    <text evidence="1">The sequence shown here is derived from an EMBL/GenBank/DDBJ whole genome shotgun (WGS) entry which is preliminary data.</text>
</comment>
<reference evidence="1" key="1">
    <citation type="submission" date="2021-04" db="EMBL/GenBank/DDBJ databases">
        <authorList>
            <consortium name="Molecular Ecology Group"/>
        </authorList>
    </citation>
    <scope>NUCLEOTIDE SEQUENCE</scope>
</reference>
<sequence>MACRSVDQQNSTNYNGAVPADMYLVNRNTPYYPPDPCIKPDQGYAMCQPQHPPCPLNYKCMPAVGSQDRSLGEIYQFDRRYPFAECQSCEEYHSHPCAALGPISSEVPCPCTHRCPVFLRPKPYDLNLMYPKCVDRPPAPHFETPIYGEPTPYIRWSSTHPQSWATKQQCRVPFSKHLKCQCPNSAPSIGPNLVMFLHCSDY</sequence>
<organism evidence="1 2">
    <name type="scientific">Candidula unifasciata</name>
    <dbReference type="NCBI Taxonomy" id="100452"/>
    <lineage>
        <taxon>Eukaryota</taxon>
        <taxon>Metazoa</taxon>
        <taxon>Spiralia</taxon>
        <taxon>Lophotrochozoa</taxon>
        <taxon>Mollusca</taxon>
        <taxon>Gastropoda</taxon>
        <taxon>Heterobranchia</taxon>
        <taxon>Euthyneura</taxon>
        <taxon>Panpulmonata</taxon>
        <taxon>Eupulmonata</taxon>
        <taxon>Stylommatophora</taxon>
        <taxon>Helicina</taxon>
        <taxon>Helicoidea</taxon>
        <taxon>Geomitridae</taxon>
        <taxon>Candidula</taxon>
    </lineage>
</organism>